<accession>A0A9N8F067</accession>
<organism evidence="1 2">
    <name type="scientific">Seminavis robusta</name>
    <dbReference type="NCBI Taxonomy" id="568900"/>
    <lineage>
        <taxon>Eukaryota</taxon>
        <taxon>Sar</taxon>
        <taxon>Stramenopiles</taxon>
        <taxon>Ochrophyta</taxon>
        <taxon>Bacillariophyta</taxon>
        <taxon>Bacillariophyceae</taxon>
        <taxon>Bacillariophycidae</taxon>
        <taxon>Naviculales</taxon>
        <taxon>Naviculaceae</taxon>
        <taxon>Seminavis</taxon>
    </lineage>
</organism>
<sequence length="223" mass="24593">MDNTNTQCDYHSKANMIAWVSSELKAKGFNSNLVQNVETMLNRIDGENINASLLAQGVKDEFGWEDDLMNAALSTKHLQDHFKRLVQMMRLRRNARLPRPLLLESDLEDYVAAAEQGETKAAPFLDYLMELQEQGGSHGDVNVNSFASIIASSGTGKTQLAATAALTYKKATTIYLNFGAYGGSDAGSLQRFYRPHGTKEFDTFMEGLSEFAKTGDAKSATFI</sequence>
<proteinExistence type="predicted"/>
<evidence type="ECO:0000313" key="2">
    <source>
        <dbReference type="Proteomes" id="UP001153069"/>
    </source>
</evidence>
<dbReference type="AlphaFoldDB" id="A0A9N8F067"/>
<name>A0A9N8F067_9STRA</name>
<protein>
    <submittedName>
        <fullName evidence="1">Uncharacterized protein</fullName>
    </submittedName>
</protein>
<reference evidence="1" key="1">
    <citation type="submission" date="2020-06" db="EMBL/GenBank/DDBJ databases">
        <authorList>
            <consortium name="Plant Systems Biology data submission"/>
        </authorList>
    </citation>
    <scope>NUCLEOTIDE SEQUENCE</scope>
    <source>
        <strain evidence="1">D6</strain>
    </source>
</reference>
<evidence type="ECO:0000313" key="1">
    <source>
        <dbReference type="EMBL" id="CAB9528796.1"/>
    </source>
</evidence>
<dbReference type="EMBL" id="CAICTM010002321">
    <property type="protein sequence ID" value="CAB9528796.1"/>
    <property type="molecule type" value="Genomic_DNA"/>
</dbReference>
<gene>
    <name evidence="1" type="ORF">SEMRO_2323_G323300.1</name>
</gene>
<dbReference type="Proteomes" id="UP001153069">
    <property type="component" value="Unassembled WGS sequence"/>
</dbReference>
<comment type="caution">
    <text evidence="1">The sequence shown here is derived from an EMBL/GenBank/DDBJ whole genome shotgun (WGS) entry which is preliminary data.</text>
</comment>
<keyword evidence="2" id="KW-1185">Reference proteome</keyword>